<sequence>MAWAQRTEKARAVPETRYDQQLLNDTILSIKASFRHLEQSCTALERKVSKSRTRIVSQMMHLRKPERHSAKPDLPRMPWSEPRVDSRPVARVYAAAAAAAASAKAAEQMERETELQTSTMSDSDLSDESSMSSLDWEALATLETLEDAYLPEAAEMLSEAPSSSRPSPLRSGSSRPESVTSRTSGVKSSRSRAAAIAARINSMDIVSPSVSIIGNTAGLALAAAAASAAAAGSECAPSPARQISADIPWVRPHSQVRLRVQANRPFSAPRMRYERARDERRPDPKEEVKKPPRPSTAVVGGKIRRDGQKGGTVMPPSRPIAKAQRKSAFAPRRHGR</sequence>
<feature type="region of interest" description="Disordered" evidence="1">
    <location>
        <begin position="156"/>
        <end position="191"/>
    </location>
</feature>
<organism evidence="2 3">
    <name type="scientific">Durusdinium trenchii</name>
    <dbReference type="NCBI Taxonomy" id="1381693"/>
    <lineage>
        <taxon>Eukaryota</taxon>
        <taxon>Sar</taxon>
        <taxon>Alveolata</taxon>
        <taxon>Dinophyceae</taxon>
        <taxon>Suessiales</taxon>
        <taxon>Symbiodiniaceae</taxon>
        <taxon>Durusdinium</taxon>
    </lineage>
</organism>
<evidence type="ECO:0000313" key="3">
    <source>
        <dbReference type="Proteomes" id="UP001642464"/>
    </source>
</evidence>
<reference evidence="2 3" key="1">
    <citation type="submission" date="2024-02" db="EMBL/GenBank/DDBJ databases">
        <authorList>
            <person name="Chen Y."/>
            <person name="Shah S."/>
            <person name="Dougan E. K."/>
            <person name="Thang M."/>
            <person name="Chan C."/>
        </authorList>
    </citation>
    <scope>NUCLEOTIDE SEQUENCE [LARGE SCALE GENOMIC DNA]</scope>
</reference>
<accession>A0ABP0HXM1</accession>
<comment type="caution">
    <text evidence="2">The sequence shown here is derived from an EMBL/GenBank/DDBJ whole genome shotgun (WGS) entry which is preliminary data.</text>
</comment>
<proteinExistence type="predicted"/>
<feature type="compositionally biased region" description="Basic and acidic residues" evidence="1">
    <location>
        <begin position="271"/>
        <end position="290"/>
    </location>
</feature>
<gene>
    <name evidence="2" type="ORF">SCF082_LOCUS3913</name>
</gene>
<feature type="compositionally biased region" description="Low complexity" evidence="1">
    <location>
        <begin position="117"/>
        <end position="132"/>
    </location>
</feature>
<feature type="region of interest" description="Disordered" evidence="1">
    <location>
        <begin position="261"/>
        <end position="336"/>
    </location>
</feature>
<feature type="region of interest" description="Disordered" evidence="1">
    <location>
        <begin position="104"/>
        <end position="132"/>
    </location>
</feature>
<dbReference type="Proteomes" id="UP001642464">
    <property type="component" value="Unassembled WGS sequence"/>
</dbReference>
<protein>
    <recommendedName>
        <fullName evidence="4">Shugoshin C-terminal domain-containing protein</fullName>
    </recommendedName>
</protein>
<evidence type="ECO:0008006" key="4">
    <source>
        <dbReference type="Google" id="ProtNLM"/>
    </source>
</evidence>
<dbReference type="EMBL" id="CAXAMM010002003">
    <property type="protein sequence ID" value="CAK8994371.1"/>
    <property type="molecule type" value="Genomic_DNA"/>
</dbReference>
<keyword evidence="3" id="KW-1185">Reference proteome</keyword>
<name>A0ABP0HXM1_9DINO</name>
<evidence type="ECO:0000256" key="1">
    <source>
        <dbReference type="SAM" id="MobiDB-lite"/>
    </source>
</evidence>
<evidence type="ECO:0000313" key="2">
    <source>
        <dbReference type="EMBL" id="CAK8994371.1"/>
    </source>
</evidence>
<feature type="compositionally biased region" description="Low complexity" evidence="1">
    <location>
        <begin position="157"/>
        <end position="178"/>
    </location>
</feature>